<dbReference type="EMBL" id="UINC01000999">
    <property type="protein sequence ID" value="SUZ66992.1"/>
    <property type="molecule type" value="Genomic_DNA"/>
</dbReference>
<dbReference type="PROSITE" id="PS00908">
    <property type="entry name" value="MR_MLE_1"/>
    <property type="match status" value="1"/>
</dbReference>
<protein>
    <recommendedName>
        <fullName evidence="2">Mandelate racemase/muconate lactonizing enzyme C-terminal domain-containing protein</fullName>
    </recommendedName>
</protein>
<dbReference type="InterPro" id="IPR034593">
    <property type="entry name" value="DgoD-like"/>
</dbReference>
<proteinExistence type="predicted"/>
<evidence type="ECO:0000256" key="1">
    <source>
        <dbReference type="ARBA" id="ARBA00023239"/>
    </source>
</evidence>
<dbReference type="GO" id="GO:0009063">
    <property type="term" value="P:amino acid catabolic process"/>
    <property type="evidence" value="ECO:0007669"/>
    <property type="project" value="InterPro"/>
</dbReference>
<dbReference type="GO" id="GO:0016829">
    <property type="term" value="F:lyase activity"/>
    <property type="evidence" value="ECO:0007669"/>
    <property type="project" value="UniProtKB-KW"/>
</dbReference>
<dbReference type="Gene3D" id="3.30.390.10">
    <property type="entry name" value="Enolase-like, N-terminal domain"/>
    <property type="match status" value="1"/>
</dbReference>
<dbReference type="Pfam" id="PF02746">
    <property type="entry name" value="MR_MLE_N"/>
    <property type="match status" value="1"/>
</dbReference>
<organism evidence="3">
    <name type="scientific">marine metagenome</name>
    <dbReference type="NCBI Taxonomy" id="408172"/>
    <lineage>
        <taxon>unclassified sequences</taxon>
        <taxon>metagenomes</taxon>
        <taxon>ecological metagenomes</taxon>
    </lineage>
</organism>
<dbReference type="CDD" id="cd03316">
    <property type="entry name" value="MR_like"/>
    <property type="match status" value="1"/>
</dbReference>
<dbReference type="InterPro" id="IPR029065">
    <property type="entry name" value="Enolase_C-like"/>
</dbReference>
<dbReference type="AlphaFoldDB" id="A0A381PIZ6"/>
<gene>
    <name evidence="3" type="ORF">METZ01_LOCUS19846</name>
</gene>
<dbReference type="SMART" id="SM00922">
    <property type="entry name" value="MR_MLE"/>
    <property type="match status" value="1"/>
</dbReference>
<dbReference type="PANTHER" id="PTHR48080:SF2">
    <property type="entry name" value="D-GALACTONATE DEHYDRATASE"/>
    <property type="match status" value="1"/>
</dbReference>
<dbReference type="PANTHER" id="PTHR48080">
    <property type="entry name" value="D-GALACTONATE DEHYDRATASE-RELATED"/>
    <property type="match status" value="1"/>
</dbReference>
<sequence length="407" mass="44041">MPASQFPRRSFLANSARFILGSSTLAPLTSNFAQTFQPDHEVAVTDMEVIVVNVTQRTKWIFVLLTASNGVTGLGEASLGRRSELNELNTFFRLVEGQSPFDINQYRTRGWPRASAGNRAVATAFSAIEHALWDIVGKTLSVPVYQLFGGKLRDSLPVYANINRATSNRTPEGFAEKARQAVADGFKAIKAAPFDGFPPLTASPNEISEARQLGVDCVFAIREAIGDDIAIKIDAHSFFDVELSISVAEQLLPANLSWYEEPIAPTQTTDTKRIHDSISQTMAGGEFLFGVEGFAPLCEQKAVDIIMPDIKHCGGLLEAVRIAAVADANGVKVSPHNPSGPVSTAASVALCAALPNFVILEYQWGEQSWRSKLVVPDEIIVNGTININDSPGFGIDLSEQVLAEHRS</sequence>
<dbReference type="InterPro" id="IPR029017">
    <property type="entry name" value="Enolase-like_N"/>
</dbReference>
<name>A0A381PIZ6_9ZZZZ</name>
<dbReference type="InterPro" id="IPR018110">
    <property type="entry name" value="Mandel_Rmase/mucon_lact_enz_CS"/>
</dbReference>
<reference evidence="3" key="1">
    <citation type="submission" date="2018-05" db="EMBL/GenBank/DDBJ databases">
        <authorList>
            <person name="Lanie J.A."/>
            <person name="Ng W.-L."/>
            <person name="Kazmierczak K.M."/>
            <person name="Andrzejewski T.M."/>
            <person name="Davidsen T.M."/>
            <person name="Wayne K.J."/>
            <person name="Tettelin H."/>
            <person name="Glass J.I."/>
            <person name="Rusch D."/>
            <person name="Podicherti R."/>
            <person name="Tsui H.-C.T."/>
            <person name="Winkler M.E."/>
        </authorList>
    </citation>
    <scope>NUCLEOTIDE SEQUENCE</scope>
</reference>
<dbReference type="Gene3D" id="3.20.20.120">
    <property type="entry name" value="Enolase-like C-terminal domain"/>
    <property type="match status" value="1"/>
</dbReference>
<feature type="domain" description="Mandelate racemase/muconate lactonizing enzyme C-terminal" evidence="2">
    <location>
        <begin position="171"/>
        <end position="281"/>
    </location>
</feature>
<dbReference type="SUPFAM" id="SSF51604">
    <property type="entry name" value="Enolase C-terminal domain-like"/>
    <property type="match status" value="1"/>
</dbReference>
<dbReference type="SFLD" id="SFLDS00001">
    <property type="entry name" value="Enolase"/>
    <property type="match status" value="1"/>
</dbReference>
<dbReference type="InterPro" id="IPR013341">
    <property type="entry name" value="Mandelate_racemase_N_dom"/>
</dbReference>
<dbReference type="InterPro" id="IPR013342">
    <property type="entry name" value="Mandelate_racemase_C"/>
</dbReference>
<evidence type="ECO:0000313" key="3">
    <source>
        <dbReference type="EMBL" id="SUZ66992.1"/>
    </source>
</evidence>
<dbReference type="Pfam" id="PF13378">
    <property type="entry name" value="MR_MLE_C"/>
    <property type="match status" value="1"/>
</dbReference>
<keyword evidence="1" id="KW-0456">Lyase</keyword>
<evidence type="ECO:0000259" key="2">
    <source>
        <dbReference type="SMART" id="SM00922"/>
    </source>
</evidence>
<dbReference type="SUPFAM" id="SSF54826">
    <property type="entry name" value="Enolase N-terminal domain-like"/>
    <property type="match status" value="1"/>
</dbReference>
<dbReference type="InterPro" id="IPR036849">
    <property type="entry name" value="Enolase-like_C_sf"/>
</dbReference>
<dbReference type="SFLD" id="SFLDG00179">
    <property type="entry name" value="mandelate_racemase"/>
    <property type="match status" value="1"/>
</dbReference>
<accession>A0A381PIZ6</accession>